<dbReference type="Pfam" id="PF06898">
    <property type="entry name" value="YqfD"/>
    <property type="match status" value="1"/>
</dbReference>
<protein>
    <submittedName>
        <fullName evidence="4">Sporulation protein YqfD</fullName>
    </submittedName>
</protein>
<evidence type="ECO:0000256" key="3">
    <source>
        <dbReference type="SAM" id="Phobius"/>
    </source>
</evidence>
<feature type="coiled-coil region" evidence="1">
    <location>
        <begin position="316"/>
        <end position="350"/>
    </location>
</feature>
<feature type="region of interest" description="Disordered" evidence="2">
    <location>
        <begin position="389"/>
        <end position="411"/>
    </location>
</feature>
<keyword evidence="3" id="KW-1133">Transmembrane helix</keyword>
<reference evidence="4 5" key="1">
    <citation type="submission" date="2020-08" db="EMBL/GenBank/DDBJ databases">
        <title>Cohnella phylogeny.</title>
        <authorList>
            <person name="Dunlap C."/>
        </authorList>
    </citation>
    <scope>NUCLEOTIDE SEQUENCE [LARGE SCALE GENOMIC DNA]</scope>
    <source>
        <strain evidence="4 5">DSM 25239</strain>
    </source>
</reference>
<dbReference type="EMBL" id="JACJVR010000128">
    <property type="protein sequence ID" value="MBB6695471.1"/>
    <property type="molecule type" value="Genomic_DNA"/>
</dbReference>
<gene>
    <name evidence="4" type="primary">yqfD</name>
    <name evidence="4" type="ORF">H7B90_29155</name>
</gene>
<dbReference type="NCBIfam" id="TIGR02876">
    <property type="entry name" value="spore_yqfD"/>
    <property type="match status" value="1"/>
</dbReference>
<dbReference type="Proteomes" id="UP000553776">
    <property type="component" value="Unassembled WGS sequence"/>
</dbReference>
<evidence type="ECO:0000256" key="2">
    <source>
        <dbReference type="SAM" id="MobiDB-lite"/>
    </source>
</evidence>
<name>A0A841UBZ2_9BACL</name>
<organism evidence="4 5">
    <name type="scientific">Cohnella xylanilytica</name>
    <dbReference type="NCBI Taxonomy" id="557555"/>
    <lineage>
        <taxon>Bacteria</taxon>
        <taxon>Bacillati</taxon>
        <taxon>Bacillota</taxon>
        <taxon>Bacilli</taxon>
        <taxon>Bacillales</taxon>
        <taxon>Paenibacillaceae</taxon>
        <taxon>Cohnella</taxon>
    </lineage>
</organism>
<dbReference type="InterPro" id="IPR010690">
    <property type="entry name" value="YqfD"/>
</dbReference>
<evidence type="ECO:0000313" key="5">
    <source>
        <dbReference type="Proteomes" id="UP000553776"/>
    </source>
</evidence>
<dbReference type="RefSeq" id="WP_185139419.1">
    <property type="nucleotide sequence ID" value="NZ_BORM01000014.1"/>
</dbReference>
<proteinExistence type="predicted"/>
<comment type="caution">
    <text evidence="4">The sequence shown here is derived from an EMBL/GenBank/DDBJ whole genome shotgun (WGS) entry which is preliminary data.</text>
</comment>
<feature type="compositionally biased region" description="Basic and acidic residues" evidence="2">
    <location>
        <begin position="397"/>
        <end position="411"/>
    </location>
</feature>
<evidence type="ECO:0000313" key="4">
    <source>
        <dbReference type="EMBL" id="MBB6695471.1"/>
    </source>
</evidence>
<sequence length="411" mass="45695">MKGSWIHYIRGFVTVKLASGEADKFLAETISKVELWDISYGKDGKLRFRVSVPDFFRLRPIVRRAGGRTRILERHGIPFRMARLSRRKTFAAGMLGFVAALFALSTLIWDVQVEGNDRIASEQILQAARAEGVYPLQWSPRMKDTSELASRLALRIPGVSWVGVEKKGTKVQITVVEAAKPDDRKLESPKDIVAKTDAVVTRIVAENGRPKVQRNDRVRKGDVLISGIVGEGERTKAVVSKGEVRGLVWHEYKIASPLTVKSKGFTGASNERGYLVIGNRALQVSGYGQEPFERSEVLGEVKRLRLGKWTLPFGKMNEVEKEVSYAETKLTEEEAKRAGLEQARAELLAACGPGAVIKGEKLLHEHTENGKVMINVLFEVEQSIAMDRPIVQTSPDETDRTESGTEATNRD</sequence>
<dbReference type="AlphaFoldDB" id="A0A841UBZ2"/>
<dbReference type="PIRSF" id="PIRSF029895">
    <property type="entry name" value="SpoIV"/>
    <property type="match status" value="1"/>
</dbReference>
<keyword evidence="3" id="KW-0812">Transmembrane</keyword>
<feature type="transmembrane region" description="Helical" evidence="3">
    <location>
        <begin position="90"/>
        <end position="109"/>
    </location>
</feature>
<evidence type="ECO:0000256" key="1">
    <source>
        <dbReference type="SAM" id="Coils"/>
    </source>
</evidence>
<keyword evidence="3" id="KW-0472">Membrane</keyword>
<keyword evidence="1" id="KW-0175">Coiled coil</keyword>
<keyword evidence="5" id="KW-1185">Reference proteome</keyword>
<accession>A0A841UBZ2</accession>